<gene>
    <name evidence="1" type="ORF">PTE30175_02211</name>
</gene>
<evidence type="ECO:0000313" key="1">
    <source>
        <dbReference type="EMBL" id="VVE03884.1"/>
    </source>
</evidence>
<dbReference type="EMBL" id="CABPRZ010000007">
    <property type="protein sequence ID" value="VVE03884.1"/>
    <property type="molecule type" value="Genomic_DNA"/>
</dbReference>
<dbReference type="AlphaFoldDB" id="A0A5E4UX34"/>
<accession>A0A5E4UX34</accession>
<dbReference type="Proteomes" id="UP000414233">
    <property type="component" value="Unassembled WGS sequence"/>
</dbReference>
<name>A0A5E4UX34_9BURK</name>
<proteinExistence type="predicted"/>
<evidence type="ECO:0000313" key="2">
    <source>
        <dbReference type="Proteomes" id="UP000414233"/>
    </source>
</evidence>
<reference evidence="1 2" key="1">
    <citation type="submission" date="2019-08" db="EMBL/GenBank/DDBJ databases">
        <authorList>
            <person name="Peeters C."/>
        </authorList>
    </citation>
    <scope>NUCLEOTIDE SEQUENCE [LARGE SCALE GENOMIC DNA]</scope>
    <source>
        <strain evidence="1 2">LMG 30175</strain>
    </source>
</reference>
<sequence>MQNGAEDDGGIAHRRYGKTDLKVVDSRLTG</sequence>
<keyword evidence="2" id="KW-1185">Reference proteome</keyword>
<protein>
    <submittedName>
        <fullName evidence="1">Uncharacterized protein</fullName>
    </submittedName>
</protein>
<organism evidence="1 2">
    <name type="scientific">Pandoraea terrae</name>
    <dbReference type="NCBI Taxonomy" id="1537710"/>
    <lineage>
        <taxon>Bacteria</taxon>
        <taxon>Pseudomonadati</taxon>
        <taxon>Pseudomonadota</taxon>
        <taxon>Betaproteobacteria</taxon>
        <taxon>Burkholderiales</taxon>
        <taxon>Burkholderiaceae</taxon>
        <taxon>Pandoraea</taxon>
    </lineage>
</organism>